<dbReference type="InterPro" id="IPR006016">
    <property type="entry name" value="UspA"/>
</dbReference>
<dbReference type="CDD" id="cd00293">
    <property type="entry name" value="USP-like"/>
    <property type="match status" value="1"/>
</dbReference>
<dbReference type="EMBL" id="FNJI01000032">
    <property type="protein sequence ID" value="SDP65290.1"/>
    <property type="molecule type" value="Genomic_DNA"/>
</dbReference>
<name>A0A1H0UGT5_9BACT</name>
<dbReference type="Proteomes" id="UP000199073">
    <property type="component" value="Unassembled WGS sequence"/>
</dbReference>
<dbReference type="OrthoDB" id="5430193at2"/>
<dbReference type="STRING" id="91360.SAMN05660330_03541"/>
<evidence type="ECO:0000313" key="3">
    <source>
        <dbReference type="Proteomes" id="UP000199073"/>
    </source>
</evidence>
<organism evidence="2 3">
    <name type="scientific">Desulforhopalus singaporensis</name>
    <dbReference type="NCBI Taxonomy" id="91360"/>
    <lineage>
        <taxon>Bacteria</taxon>
        <taxon>Pseudomonadati</taxon>
        <taxon>Thermodesulfobacteriota</taxon>
        <taxon>Desulfobulbia</taxon>
        <taxon>Desulfobulbales</taxon>
        <taxon>Desulfocapsaceae</taxon>
        <taxon>Desulforhopalus</taxon>
    </lineage>
</organism>
<evidence type="ECO:0000313" key="2">
    <source>
        <dbReference type="EMBL" id="SDP65290.1"/>
    </source>
</evidence>
<gene>
    <name evidence="2" type="ORF">SAMN05660330_03541</name>
</gene>
<sequence>MDKHLLVTISDDCQNLSGVKFLSSFFDKLSRHQLTLLHICRIDNTEMEKELLDMWQDPDRNGINALTPGGKRAITRARKIIRQSKMSIASLKTKAVKEKYGKVKDILTEGSKGLYDAIVLGRRASYTLQWLFERPAEETPHAMIKDSCFTTPLWVCPEPDVDRRDVLVAIDGSEHSFRAVDHVGYMLSHQKQHRITLLHLENSAISDVRSLFQRADRILHEHGINDERISHRSYWSISIPGAILTLTEQEKYAAVAVGQHGIERNKLKEYNLSGGTTAKLVARIEKTSLWCCP</sequence>
<dbReference type="Gene3D" id="3.40.50.12370">
    <property type="match status" value="1"/>
</dbReference>
<dbReference type="AlphaFoldDB" id="A0A1H0UGT5"/>
<dbReference type="Pfam" id="PF00582">
    <property type="entry name" value="Usp"/>
    <property type="match status" value="1"/>
</dbReference>
<proteinExistence type="predicted"/>
<dbReference type="SUPFAM" id="SSF52402">
    <property type="entry name" value="Adenine nucleotide alpha hydrolases-like"/>
    <property type="match status" value="1"/>
</dbReference>
<protein>
    <submittedName>
        <fullName evidence="2">Universal stress protein family protein</fullName>
    </submittedName>
</protein>
<reference evidence="2 3" key="1">
    <citation type="submission" date="2016-10" db="EMBL/GenBank/DDBJ databases">
        <authorList>
            <person name="de Groot N.N."/>
        </authorList>
    </citation>
    <scope>NUCLEOTIDE SEQUENCE [LARGE SCALE GENOMIC DNA]</scope>
    <source>
        <strain evidence="2 3">DSM 12130</strain>
    </source>
</reference>
<keyword evidence="3" id="KW-1185">Reference proteome</keyword>
<dbReference type="RefSeq" id="WP_092225252.1">
    <property type="nucleotide sequence ID" value="NZ_FNJI01000032.1"/>
</dbReference>
<feature type="domain" description="UspA" evidence="1">
    <location>
        <begin position="164"/>
        <end position="285"/>
    </location>
</feature>
<accession>A0A1H0UGT5</accession>
<evidence type="ECO:0000259" key="1">
    <source>
        <dbReference type="Pfam" id="PF00582"/>
    </source>
</evidence>